<accession>A0A0D6PK81</accession>
<dbReference type="AlphaFoldDB" id="A0A0D6PK81"/>
<reference evidence="1 2" key="1">
    <citation type="submission" date="2012-11" db="EMBL/GenBank/DDBJ databases">
        <title>Whole genome sequence of Acidocella aminolytica 101 = DSM 11237.</title>
        <authorList>
            <person name="Azuma Y."/>
            <person name="Higashiura N."/>
            <person name="Hirakawa H."/>
            <person name="Matsushita K."/>
        </authorList>
    </citation>
    <scope>NUCLEOTIDE SEQUENCE [LARGE SCALE GENOMIC DNA]</scope>
    <source>
        <strain evidence="2">101 / DSM 11237</strain>
    </source>
</reference>
<keyword evidence="2" id="KW-1185">Reference proteome</keyword>
<organism evidence="1 2">
    <name type="scientific">Acidocella aminolytica 101 = DSM 11237</name>
    <dbReference type="NCBI Taxonomy" id="1120923"/>
    <lineage>
        <taxon>Bacteria</taxon>
        <taxon>Pseudomonadati</taxon>
        <taxon>Pseudomonadota</taxon>
        <taxon>Alphaproteobacteria</taxon>
        <taxon>Acetobacterales</taxon>
        <taxon>Acidocellaceae</taxon>
        <taxon>Acidocella</taxon>
    </lineage>
</organism>
<evidence type="ECO:0000313" key="1">
    <source>
        <dbReference type="EMBL" id="GAN81831.1"/>
    </source>
</evidence>
<protein>
    <submittedName>
        <fullName evidence="1">Uncharacterized protein</fullName>
    </submittedName>
</protein>
<comment type="caution">
    <text evidence="1">The sequence shown here is derived from an EMBL/GenBank/DDBJ whole genome shotgun (WGS) entry which is preliminary data.</text>
</comment>
<proteinExistence type="predicted"/>
<gene>
    <name evidence="1" type="ORF">Aam_121_001</name>
</gene>
<sequence>MSHAAVASNGEPLESVVPGKASFDYPSVPPKLLRTVSASTGYEWPDTAAVASIVAATVVICFISMQLGRAAALSSDSGNGVGQFLDRHAVMDVGSVTGNNGSTIS</sequence>
<evidence type="ECO:0000313" key="2">
    <source>
        <dbReference type="Proteomes" id="UP000032668"/>
    </source>
</evidence>
<dbReference type="Proteomes" id="UP000032668">
    <property type="component" value="Unassembled WGS sequence"/>
</dbReference>
<dbReference type="EMBL" id="BANC01000119">
    <property type="protein sequence ID" value="GAN81831.1"/>
    <property type="molecule type" value="Genomic_DNA"/>
</dbReference>
<name>A0A0D6PK81_9PROT</name>